<dbReference type="PANTHER" id="PTHR10742:SF410">
    <property type="entry name" value="LYSINE-SPECIFIC HISTONE DEMETHYLASE 2"/>
    <property type="match status" value="1"/>
</dbReference>
<proteinExistence type="predicted"/>
<reference evidence="2" key="2">
    <citation type="journal article" date="2022" name="Sci. Rep.">
        <title>In silico prediction of the enzymes involved in the degradation of the herbicide molinate by Gulosibacter molinativorax ON4T.</title>
        <authorList>
            <person name="Lopes A.R."/>
            <person name="Bunin E."/>
            <person name="Viana A.T."/>
            <person name="Froufe H."/>
            <person name="Munoz-Merida A."/>
            <person name="Pinho D."/>
            <person name="Figueiredo J."/>
            <person name="Barroso C."/>
            <person name="Vaz-Moreira I."/>
            <person name="Bellanger X."/>
            <person name="Egas C."/>
            <person name="Nunes O.C."/>
        </authorList>
    </citation>
    <scope>NUCLEOTIDE SEQUENCE</scope>
    <source>
        <strain evidence="2">ON4</strain>
    </source>
</reference>
<dbReference type="Pfam" id="PF01593">
    <property type="entry name" value="Amino_oxidase"/>
    <property type="match status" value="1"/>
</dbReference>
<reference evidence="2" key="1">
    <citation type="submission" date="2018-03" db="EMBL/GenBank/DDBJ databases">
        <authorList>
            <person name="Nunes O.C."/>
            <person name="Lopes A.R."/>
            <person name="Froufe H."/>
            <person name="Munoz-Merida A."/>
            <person name="Barroso C."/>
            <person name="Egas C."/>
        </authorList>
    </citation>
    <scope>NUCLEOTIDE SEQUENCE</scope>
    <source>
        <strain evidence="2">ON4</strain>
    </source>
</reference>
<accession>A0ABT7CAP2</accession>
<evidence type="ECO:0000313" key="3">
    <source>
        <dbReference type="Proteomes" id="UP001170379"/>
    </source>
</evidence>
<feature type="domain" description="Amine oxidase" evidence="1">
    <location>
        <begin position="15"/>
        <end position="439"/>
    </location>
</feature>
<name>A0ABT7CAP2_9MICO</name>
<dbReference type="SUPFAM" id="SSF51905">
    <property type="entry name" value="FAD/NAD(P)-binding domain"/>
    <property type="match status" value="1"/>
</dbReference>
<keyword evidence="3" id="KW-1185">Reference proteome</keyword>
<dbReference type="Proteomes" id="UP001170379">
    <property type="component" value="Unassembled WGS sequence"/>
</dbReference>
<dbReference type="InterPro" id="IPR036188">
    <property type="entry name" value="FAD/NAD-bd_sf"/>
</dbReference>
<evidence type="ECO:0000313" key="2">
    <source>
        <dbReference type="EMBL" id="MDJ1372266.1"/>
    </source>
</evidence>
<dbReference type="InterPro" id="IPR002937">
    <property type="entry name" value="Amino_oxidase"/>
</dbReference>
<dbReference type="Gene3D" id="1.10.405.10">
    <property type="entry name" value="Guanine Nucleotide Dissociation Inhibitor, domain 1"/>
    <property type="match status" value="1"/>
</dbReference>
<dbReference type="RefSeq" id="WP_026937483.1">
    <property type="nucleotide sequence ID" value="NZ_CP028426.1"/>
</dbReference>
<dbReference type="EMBL" id="PXVD01000022">
    <property type="protein sequence ID" value="MDJ1372266.1"/>
    <property type="molecule type" value="Genomic_DNA"/>
</dbReference>
<gene>
    <name evidence="2" type="ORF">C7K25_12950</name>
</gene>
<sequence length="448" mass="49718">MTTNNWNVTIVGAGFAGLVAARELEALGHEVRILEARDRIGGRTWTEERLGHPLEIGGTWVHWMMPYIWTEIIRYGQRLIESPVPDLALWLKDGEVQSSTSEAFDERLGELQDRMFEGSREFFPYPHEPRHIFTAEGYSDELRERMRAADDTSIVEAVRAAGFTDEEADLVQASWAAAYNGYLDGASTLMAKHWAGLCDHRLSLIDEQTIKFKIEGGMRAVYEGIAGDIKTPVELGTVVTRIAHDDAGVTITTQGGAEHRSDAVIVTAPIGALKDIEFEPALSESPSRTIAEGLNSETGTKVWFKVKGHRSFAAYAPPTHALTLVRSEYFLDDDTTIFVGFGPDRTRLDVTDVAQVQDAVRYWMPDVEVLESTGHDWGEDPYSQQTWSTPRVGQFLRTWDDEFGRRDTRLQFAGGDLAKGWNGFVDGAIESGLTAARGVHAISRPAGE</sequence>
<comment type="caution">
    <text evidence="2">The sequence shown here is derived from an EMBL/GenBank/DDBJ whole genome shotgun (WGS) entry which is preliminary data.</text>
</comment>
<organism evidence="2 3">
    <name type="scientific">Gulosibacter molinativorax</name>
    <dbReference type="NCBI Taxonomy" id="256821"/>
    <lineage>
        <taxon>Bacteria</taxon>
        <taxon>Bacillati</taxon>
        <taxon>Actinomycetota</taxon>
        <taxon>Actinomycetes</taxon>
        <taxon>Micrococcales</taxon>
        <taxon>Microbacteriaceae</taxon>
        <taxon>Gulosibacter</taxon>
    </lineage>
</organism>
<protein>
    <submittedName>
        <fullName evidence="2">FAD-dependent oxidoreductase</fullName>
    </submittedName>
</protein>
<dbReference type="Gene3D" id="3.90.660.10">
    <property type="match status" value="1"/>
</dbReference>
<dbReference type="Gene3D" id="3.50.50.60">
    <property type="entry name" value="FAD/NAD(P)-binding domain"/>
    <property type="match status" value="1"/>
</dbReference>
<evidence type="ECO:0000259" key="1">
    <source>
        <dbReference type="Pfam" id="PF01593"/>
    </source>
</evidence>
<dbReference type="InterPro" id="IPR050281">
    <property type="entry name" value="Flavin_monoamine_oxidase"/>
</dbReference>
<dbReference type="PANTHER" id="PTHR10742">
    <property type="entry name" value="FLAVIN MONOAMINE OXIDASE"/>
    <property type="match status" value="1"/>
</dbReference>